<keyword evidence="11 14" id="KW-1133">Transmembrane helix</keyword>
<dbReference type="OrthoDB" id="9806130at2"/>
<evidence type="ECO:0000256" key="10">
    <source>
        <dbReference type="ARBA" id="ARBA00022840"/>
    </source>
</evidence>
<dbReference type="EMBL" id="LEKT01000003">
    <property type="protein sequence ID" value="KMO87686.1"/>
    <property type="molecule type" value="Genomic_DNA"/>
</dbReference>
<dbReference type="PANTHER" id="PTHR45528">
    <property type="entry name" value="SENSOR HISTIDINE KINASE CPXA"/>
    <property type="match status" value="1"/>
</dbReference>
<dbReference type="AlphaFoldDB" id="A0A0J6ZRV4"/>
<dbReference type="InterPro" id="IPR003661">
    <property type="entry name" value="HisK_dim/P_dom"/>
</dbReference>
<comment type="catalytic activity">
    <reaction evidence="1">
        <text>ATP + protein L-histidine = ADP + protein N-phospho-L-histidine.</text>
        <dbReference type="EC" id="2.7.13.3"/>
    </reaction>
</comment>
<dbReference type="Gene3D" id="3.30.565.10">
    <property type="entry name" value="Histidine kinase-like ATPase, C-terminal domain"/>
    <property type="match status" value="1"/>
</dbReference>
<dbReference type="SMART" id="SM00387">
    <property type="entry name" value="HATPase_c"/>
    <property type="match status" value="1"/>
</dbReference>
<dbReference type="InterPro" id="IPR036890">
    <property type="entry name" value="HATPase_C_sf"/>
</dbReference>
<keyword evidence="8" id="KW-0547">Nucleotide-binding</keyword>
<dbReference type="CDD" id="cd00075">
    <property type="entry name" value="HATPase"/>
    <property type="match status" value="1"/>
</dbReference>
<evidence type="ECO:0000256" key="12">
    <source>
        <dbReference type="ARBA" id="ARBA00023012"/>
    </source>
</evidence>
<reference evidence="17 18" key="1">
    <citation type="submission" date="2015-06" db="EMBL/GenBank/DDBJ databases">
        <title>Draft genome sequence of beer spoilage bacterium Megasphaera cerevisiae type strain 20462.</title>
        <authorList>
            <person name="Kutumbaka K."/>
            <person name="Pasmowitz J."/>
            <person name="Mategko J."/>
            <person name="Reyes D."/>
            <person name="Friedrich A."/>
            <person name="Han S."/>
            <person name="Martens-Habbena W."/>
            <person name="Neal-McKinney J."/>
            <person name="Janagama H.K."/>
            <person name="Nadala C."/>
            <person name="Samadpour M."/>
        </authorList>
    </citation>
    <scope>NUCLEOTIDE SEQUENCE [LARGE SCALE GENOMIC DNA]</scope>
    <source>
        <strain evidence="17 18">DSM 20462</strain>
    </source>
</reference>
<evidence type="ECO:0000259" key="15">
    <source>
        <dbReference type="PROSITE" id="PS50109"/>
    </source>
</evidence>
<feature type="domain" description="HAMP" evidence="16">
    <location>
        <begin position="206"/>
        <end position="258"/>
    </location>
</feature>
<evidence type="ECO:0000259" key="16">
    <source>
        <dbReference type="PROSITE" id="PS50885"/>
    </source>
</evidence>
<dbReference type="Pfam" id="PF02518">
    <property type="entry name" value="HATPase_c"/>
    <property type="match status" value="1"/>
</dbReference>
<dbReference type="FunFam" id="1.10.287.130:FF:000001">
    <property type="entry name" value="Two-component sensor histidine kinase"/>
    <property type="match status" value="1"/>
</dbReference>
<feature type="transmembrane region" description="Helical" evidence="14">
    <location>
        <begin position="12"/>
        <end position="32"/>
    </location>
</feature>
<name>A0A0J6ZRV4_9FIRM</name>
<dbReference type="GO" id="GO:0000155">
    <property type="term" value="F:phosphorelay sensor kinase activity"/>
    <property type="evidence" value="ECO:0007669"/>
    <property type="project" value="InterPro"/>
</dbReference>
<evidence type="ECO:0000256" key="11">
    <source>
        <dbReference type="ARBA" id="ARBA00022989"/>
    </source>
</evidence>
<dbReference type="SUPFAM" id="SSF158472">
    <property type="entry name" value="HAMP domain-like"/>
    <property type="match status" value="1"/>
</dbReference>
<dbReference type="PATRIC" id="fig|1122219.3.peg.1164"/>
<dbReference type="Gene3D" id="6.10.340.10">
    <property type="match status" value="1"/>
</dbReference>
<dbReference type="InterPro" id="IPR003594">
    <property type="entry name" value="HATPase_dom"/>
</dbReference>
<dbReference type="EC" id="2.7.13.3" evidence="3"/>
<dbReference type="SUPFAM" id="SSF55874">
    <property type="entry name" value="ATPase domain of HSP90 chaperone/DNA topoisomerase II/histidine kinase"/>
    <property type="match status" value="1"/>
</dbReference>
<evidence type="ECO:0000256" key="6">
    <source>
        <dbReference type="ARBA" id="ARBA00022679"/>
    </source>
</evidence>
<dbReference type="GO" id="GO:0005886">
    <property type="term" value="C:plasma membrane"/>
    <property type="evidence" value="ECO:0007669"/>
    <property type="project" value="UniProtKB-SubCell"/>
</dbReference>
<dbReference type="GO" id="GO:0005524">
    <property type="term" value="F:ATP binding"/>
    <property type="evidence" value="ECO:0007669"/>
    <property type="project" value="UniProtKB-KW"/>
</dbReference>
<keyword evidence="13 14" id="KW-0472">Membrane</keyword>
<comment type="caution">
    <text evidence="17">The sequence shown here is derived from an EMBL/GenBank/DDBJ whole genome shotgun (WGS) entry which is preliminary data.</text>
</comment>
<keyword evidence="6" id="KW-0808">Transferase</keyword>
<keyword evidence="5" id="KW-0597">Phosphoprotein</keyword>
<dbReference type="PROSITE" id="PS50885">
    <property type="entry name" value="HAMP"/>
    <property type="match status" value="1"/>
</dbReference>
<dbReference type="InterPro" id="IPR050398">
    <property type="entry name" value="HssS/ArlS-like"/>
</dbReference>
<keyword evidence="12" id="KW-0902">Two-component regulatory system</keyword>
<evidence type="ECO:0000256" key="2">
    <source>
        <dbReference type="ARBA" id="ARBA00004651"/>
    </source>
</evidence>
<dbReference type="CDD" id="cd06225">
    <property type="entry name" value="HAMP"/>
    <property type="match status" value="1"/>
</dbReference>
<evidence type="ECO:0000256" key="7">
    <source>
        <dbReference type="ARBA" id="ARBA00022692"/>
    </source>
</evidence>
<evidence type="ECO:0000256" key="1">
    <source>
        <dbReference type="ARBA" id="ARBA00000085"/>
    </source>
</evidence>
<sequence>MKSKIAFKLSLNFAAALILFSLIIGGIFLALFKNYTVEIHKLQLQKYAEAIADTLSGEQKHGMRGMMSGAYIHFISESTDVNVWIVDENLNVITPSTGHMMGHQGHDMMRGHYNVAQLPPNAGQVIQNVFKNETVFSEDFSDVLSQLTLTVGVPVRHADGSVWGAVLVHAPVEGMNKAVAQGLIILGISILVALGLVFALSLALAYFFTKPLNIMKDVALQLAQGNYKAACHIRQNDEIGDLADTLDILAGRLDEASKESGKLEQLRKDLVSNISHELRTPVTVIRGSLEALCDHVVTDPQKVAEYHEQMLIEAKFLQRLIGDLLDLSRLQNPDFVIEKQQVRLDEVLSDVCRSAQQIARQKGVVVQSDIARDTVRLWGDYGRLRQMFLIVIDNAVKFSPAGGQVEMTAGEQTITIRDHGPGIAQEHLPHVFDRFYKTHGEDNKTGTGLGLAIAKQIAMRHHIELSVRNAPGGGAVFCFIIQEPLAKDVPVL</sequence>
<dbReference type="PRINTS" id="PR00344">
    <property type="entry name" value="BCTRLSENSOR"/>
</dbReference>
<keyword evidence="4" id="KW-1003">Cell membrane</keyword>
<dbReference type="InterPro" id="IPR004358">
    <property type="entry name" value="Sig_transdc_His_kin-like_C"/>
</dbReference>
<dbReference type="SUPFAM" id="SSF47384">
    <property type="entry name" value="Homodimeric domain of signal transducing histidine kinase"/>
    <property type="match status" value="1"/>
</dbReference>
<feature type="transmembrane region" description="Helical" evidence="14">
    <location>
        <begin position="183"/>
        <end position="208"/>
    </location>
</feature>
<dbReference type="FunCoup" id="A0A0J6ZRV4">
    <property type="interactions" value="63"/>
</dbReference>
<feature type="domain" description="Histidine kinase" evidence="15">
    <location>
        <begin position="273"/>
        <end position="485"/>
    </location>
</feature>
<evidence type="ECO:0000313" key="18">
    <source>
        <dbReference type="Proteomes" id="UP000036503"/>
    </source>
</evidence>
<evidence type="ECO:0000256" key="4">
    <source>
        <dbReference type="ARBA" id="ARBA00022475"/>
    </source>
</evidence>
<dbReference type="PANTHER" id="PTHR45528:SF1">
    <property type="entry name" value="SENSOR HISTIDINE KINASE CPXA"/>
    <property type="match status" value="1"/>
</dbReference>
<dbReference type="InParanoid" id="A0A0J6ZRV4"/>
<dbReference type="SMART" id="SM00304">
    <property type="entry name" value="HAMP"/>
    <property type="match status" value="1"/>
</dbReference>
<comment type="subcellular location">
    <subcellularLocation>
        <location evidence="2">Cell membrane</location>
        <topology evidence="2">Multi-pass membrane protein</topology>
    </subcellularLocation>
</comment>
<evidence type="ECO:0000256" key="8">
    <source>
        <dbReference type="ARBA" id="ARBA00022741"/>
    </source>
</evidence>
<evidence type="ECO:0000256" key="9">
    <source>
        <dbReference type="ARBA" id="ARBA00022777"/>
    </source>
</evidence>
<dbReference type="Gene3D" id="1.10.287.130">
    <property type="match status" value="1"/>
</dbReference>
<evidence type="ECO:0000313" key="17">
    <source>
        <dbReference type="EMBL" id="KMO87686.1"/>
    </source>
</evidence>
<accession>A0A0J6ZRV4</accession>
<keyword evidence="10" id="KW-0067">ATP-binding</keyword>
<gene>
    <name evidence="17" type="ORF">AB840_01795</name>
</gene>
<dbReference type="InterPro" id="IPR036097">
    <property type="entry name" value="HisK_dim/P_sf"/>
</dbReference>
<proteinExistence type="predicted"/>
<evidence type="ECO:0000256" key="13">
    <source>
        <dbReference type="ARBA" id="ARBA00023136"/>
    </source>
</evidence>
<keyword evidence="7 14" id="KW-0812">Transmembrane</keyword>
<evidence type="ECO:0000256" key="5">
    <source>
        <dbReference type="ARBA" id="ARBA00022553"/>
    </source>
</evidence>
<evidence type="ECO:0000256" key="14">
    <source>
        <dbReference type="SAM" id="Phobius"/>
    </source>
</evidence>
<dbReference type="CDD" id="cd00082">
    <property type="entry name" value="HisKA"/>
    <property type="match status" value="1"/>
</dbReference>
<evidence type="ECO:0000256" key="3">
    <source>
        <dbReference type="ARBA" id="ARBA00012438"/>
    </source>
</evidence>
<keyword evidence="18" id="KW-1185">Reference proteome</keyword>
<dbReference type="InterPro" id="IPR003660">
    <property type="entry name" value="HAMP_dom"/>
</dbReference>
<dbReference type="STRING" id="39029.BSR42_00895"/>
<dbReference type="Pfam" id="PF00672">
    <property type="entry name" value="HAMP"/>
    <property type="match status" value="1"/>
</dbReference>
<dbReference type="InterPro" id="IPR005467">
    <property type="entry name" value="His_kinase_dom"/>
</dbReference>
<organism evidence="17 18">
    <name type="scientific">Megasphaera cerevisiae DSM 20462</name>
    <dbReference type="NCBI Taxonomy" id="1122219"/>
    <lineage>
        <taxon>Bacteria</taxon>
        <taxon>Bacillati</taxon>
        <taxon>Bacillota</taxon>
        <taxon>Negativicutes</taxon>
        <taxon>Veillonellales</taxon>
        <taxon>Veillonellaceae</taxon>
        <taxon>Megasphaera</taxon>
    </lineage>
</organism>
<dbReference type="PROSITE" id="PS50109">
    <property type="entry name" value="HIS_KIN"/>
    <property type="match status" value="1"/>
</dbReference>
<dbReference type="Pfam" id="PF00512">
    <property type="entry name" value="HisKA"/>
    <property type="match status" value="1"/>
</dbReference>
<keyword evidence="9 17" id="KW-0418">Kinase</keyword>
<dbReference type="Proteomes" id="UP000036503">
    <property type="component" value="Unassembled WGS sequence"/>
</dbReference>
<dbReference type="SMART" id="SM00388">
    <property type="entry name" value="HisKA"/>
    <property type="match status" value="1"/>
</dbReference>
<protein>
    <recommendedName>
        <fullName evidence="3">histidine kinase</fullName>
        <ecNumber evidence="3">2.7.13.3</ecNumber>
    </recommendedName>
</protein>